<evidence type="ECO:0000256" key="2">
    <source>
        <dbReference type="ARBA" id="ARBA00022614"/>
    </source>
</evidence>
<dbReference type="PhylomeDB" id="A0A0G4HBG4"/>
<sequence length="1098" mass="118308">MSSQGTVRLVKEPGGDGTQSHQEISRDEGRSETGVPIRSQTGACERKEKAKREGDFSSQAEESSLDTFRNEDKDESSLSIFLQRLGLTSQTICDMTRNRQSFGLAWYGISSIQKNVVPVVPLRSVDLSGSKGLSAKRVSLILDYLPASVEEMKVDSVLTKGPGLPLFLRFLNRVRAQHFKEHGAEGRAEEGGVKEAPRLKSFAFAAKSLGPTEASNILPLLLPLLVNLSLKGNLLDTEGFRSLAECIRKGNCSSLKSLDLQGTGLDYRGDGSELLCEALKECPLLVETLNLSDNDLQVAIDELCSVLFTSSLPHVRELGMARCKINEWRSGAVWEAMGKQFRDASSLVSLDLEGNEIDCESLKTIGGMLEKGVAPALRHLKLDTRREDWGLQFGEDRAEVAEAVSSFLRSLSSEKSPPLESIELPPLCGVSAESAEALGAGRYPAIRTLRMDLKGNAVVRFFRQAPQAPKFSVLDLRLTDPSNEGLVLLGSAIRMKRLDAIRDLWVNPTNTDEGGGLLAEGKNAFLTALAAVQLPNLSQLSMPHMRLTEGETQTLAQAVRAGNLPRLSILDLYDSGMGENVIGREGMELLMQAVVESDEGLPHLRQLDISFTAGGGGVKSLCTAVMSGKVGKLSYLNLEGSELNDEGVRGLAEVVREGQFSCLEDLNVSENDLVGKEAWIALMDSITESEVSLPRLKHLTMLGTRVGKTGVSLVKALWSGKVAALQSVMQEPWHLDQEGVSAVAEVVRAGKFPEGVELFEEFPLHLLREPDGPLINIDALLSAITDSERGLPGVSSLFLEGGTMGPEGMRSLVAGVRTGKLRLTSIVLKDCGLSDPVIIELAQGIRRGDLVRLRTLALSKNGLVTQKGIKKMMCAIIESEGGFPDLVQLSLPPGRAAGVPSVVDAVGSGKMPVLTNLSVEGLNSAGVVTLGGAVKASRLSQKLEGLEMVAMNTRVNLTAFLSGLEESENSLPNLKSLVMKGGEIGMKGVQSLAASIVSGKAGTLDRLWLTRCGITDRDLQLLAFAFRVNFCPKLFLLNLDRNKITSAGVREFVDCLRPESLPALTRLRVSVQELKARATTEGKLLRTTIFCPGNVSVQ</sequence>
<evidence type="ECO:0000256" key="4">
    <source>
        <dbReference type="SAM" id="MobiDB-lite"/>
    </source>
</evidence>
<keyword evidence="3" id="KW-0677">Repeat</keyword>
<feature type="compositionally biased region" description="Basic and acidic residues" evidence="4">
    <location>
        <begin position="44"/>
        <end position="55"/>
    </location>
</feature>
<reference evidence="5" key="1">
    <citation type="submission" date="2014-11" db="EMBL/GenBank/DDBJ databases">
        <authorList>
            <person name="Otto D Thomas"/>
            <person name="Naeem Raeece"/>
        </authorList>
    </citation>
    <scope>NUCLEOTIDE SEQUENCE</scope>
</reference>
<dbReference type="GO" id="GO:0005096">
    <property type="term" value="F:GTPase activator activity"/>
    <property type="evidence" value="ECO:0007669"/>
    <property type="project" value="UniProtKB-KW"/>
</dbReference>
<dbReference type="VEuPathDB" id="CryptoDB:Cvel_25983"/>
<dbReference type="InterPro" id="IPR032675">
    <property type="entry name" value="LRR_dom_sf"/>
</dbReference>
<dbReference type="GO" id="GO:0005829">
    <property type="term" value="C:cytosol"/>
    <property type="evidence" value="ECO:0007669"/>
    <property type="project" value="TreeGrafter"/>
</dbReference>
<dbReference type="AlphaFoldDB" id="A0A0G4HBG4"/>
<feature type="compositionally biased region" description="Polar residues" evidence="4">
    <location>
        <begin position="56"/>
        <end position="67"/>
    </location>
</feature>
<dbReference type="InterPro" id="IPR027038">
    <property type="entry name" value="RanGap"/>
</dbReference>
<dbReference type="GO" id="GO:0048471">
    <property type="term" value="C:perinuclear region of cytoplasm"/>
    <property type="evidence" value="ECO:0007669"/>
    <property type="project" value="TreeGrafter"/>
</dbReference>
<organism evidence="5">
    <name type="scientific">Chromera velia CCMP2878</name>
    <dbReference type="NCBI Taxonomy" id="1169474"/>
    <lineage>
        <taxon>Eukaryota</taxon>
        <taxon>Sar</taxon>
        <taxon>Alveolata</taxon>
        <taxon>Colpodellida</taxon>
        <taxon>Chromeraceae</taxon>
        <taxon>Chromera</taxon>
    </lineage>
</organism>
<dbReference type="EMBL" id="CDMZ01002223">
    <property type="protein sequence ID" value="CEM41375.1"/>
    <property type="molecule type" value="Genomic_DNA"/>
</dbReference>
<gene>
    <name evidence="5" type="ORF">Cvel_25983</name>
</gene>
<dbReference type="GO" id="GO:0005634">
    <property type="term" value="C:nucleus"/>
    <property type="evidence" value="ECO:0007669"/>
    <property type="project" value="TreeGrafter"/>
</dbReference>
<dbReference type="PANTHER" id="PTHR24113">
    <property type="entry name" value="RAN GTPASE-ACTIVATING PROTEIN 1"/>
    <property type="match status" value="1"/>
</dbReference>
<keyword evidence="1" id="KW-0343">GTPase activation</keyword>
<accession>A0A0G4HBG4</accession>
<dbReference type="SMART" id="SM00368">
    <property type="entry name" value="LRR_RI"/>
    <property type="match status" value="12"/>
</dbReference>
<proteinExistence type="predicted"/>
<evidence type="ECO:0000256" key="1">
    <source>
        <dbReference type="ARBA" id="ARBA00022468"/>
    </source>
</evidence>
<name>A0A0G4HBG4_9ALVE</name>
<feature type="region of interest" description="Disordered" evidence="4">
    <location>
        <begin position="1"/>
        <end position="70"/>
    </location>
</feature>
<keyword evidence="2" id="KW-0433">Leucine-rich repeat</keyword>
<dbReference type="GO" id="GO:0031267">
    <property type="term" value="F:small GTPase binding"/>
    <property type="evidence" value="ECO:0007669"/>
    <property type="project" value="TreeGrafter"/>
</dbReference>
<evidence type="ECO:0000313" key="5">
    <source>
        <dbReference type="EMBL" id="CEM41375.1"/>
    </source>
</evidence>
<evidence type="ECO:0000256" key="3">
    <source>
        <dbReference type="ARBA" id="ARBA00022737"/>
    </source>
</evidence>
<dbReference type="SUPFAM" id="SSF52047">
    <property type="entry name" value="RNI-like"/>
    <property type="match status" value="2"/>
</dbReference>
<dbReference type="Gene3D" id="3.80.10.10">
    <property type="entry name" value="Ribonuclease Inhibitor"/>
    <property type="match status" value="5"/>
</dbReference>
<protein>
    <submittedName>
        <fullName evidence="5">Uncharacterized protein</fullName>
    </submittedName>
</protein>
<dbReference type="GO" id="GO:0006913">
    <property type="term" value="P:nucleocytoplasmic transport"/>
    <property type="evidence" value="ECO:0007669"/>
    <property type="project" value="TreeGrafter"/>
</dbReference>
<dbReference type="PANTHER" id="PTHR24113:SF12">
    <property type="entry name" value="RAN GTPASE-ACTIVATING PROTEIN 1"/>
    <property type="match status" value="1"/>
</dbReference>